<name>B5CUJ3_PHOPM</name>
<evidence type="ECO:0000313" key="5">
    <source>
        <dbReference type="Proteomes" id="UP000003452"/>
    </source>
</evidence>
<organism evidence="4 5">
    <name type="scientific">Phocaeicola plebeius (strain DSM 17135 / JCM 12973 / CCUG 54634 / M2)</name>
    <name type="common">Bacteroides plebeius</name>
    <dbReference type="NCBI Taxonomy" id="484018"/>
    <lineage>
        <taxon>Bacteria</taxon>
        <taxon>Pseudomonadati</taxon>
        <taxon>Bacteroidota</taxon>
        <taxon>Bacteroidia</taxon>
        <taxon>Bacteroidales</taxon>
        <taxon>Bacteroidaceae</taxon>
        <taxon>Phocaeicola</taxon>
    </lineage>
</organism>
<gene>
    <name evidence="4" type="ORF">BACPLE_00364</name>
</gene>
<feature type="signal peptide" evidence="2">
    <location>
        <begin position="1"/>
        <end position="22"/>
    </location>
</feature>
<sequence length="654" mass="71088">MIYLMKNFKSLLPFLLMLFVWAGCDTDDLRNNVDELENRVESLEAQVSAINDNMNAIRVILDGTKTISSYTLENGTYTLKLSDGSEITLSQGNEGQIVEPDITINENGEWVLNDKVIGQATGNDGITPKFNISADKYWQISLDGGVTYDYVLDVNNKKVPATTGGDVSVSDAFFKEVNVKGDMLEVTLKDGETYSLPIVADLKAQIVDPAKGFKDGVWTIGYGETVTTEVEISGDNSFVTVPAGGWTATLSEVKDGKATLTVTAPAQASVQSRATADNSTELVLQVNKGINWAIDKIKVEAKLVVASYKALYDADQAINVNGVEISKAMFGEACSIESDTEISKLDYKVYFVKPGATLTYNAPTSVSAKSLIVIGDNSADQTAKVVLKNRIQLNMGSSPAESDGYYVFYNVNFDASSTTTPALLAYKNDVQDKAIVFDNCNLTLGNKNFFELTTDGRYFNSLTIKNSKVKLNNSMYLVHIDKNTSTKFGNLSLVNNVFYAEAVTSGNGFKIFNSTNATSSLDKLVLNNNTFVNVCPNWSGMYYQLSLGTVDLQNNLFWASTLPANGIILRPGNTKIAGTVCKHNVGFSLNANTNTWIAFFGFDDNKFEGAENIINIKAESTESAENPFVGGTFDLSTGTFVPNATYAEYGAKFE</sequence>
<comment type="caution">
    <text evidence="4">The sequence shown here is derived from an EMBL/GenBank/DDBJ whole genome shotgun (WGS) entry which is preliminary data.</text>
</comment>
<evidence type="ECO:0000256" key="2">
    <source>
        <dbReference type="SAM" id="SignalP"/>
    </source>
</evidence>
<dbReference type="Pfam" id="PF16378">
    <property type="entry name" value="DUF4988"/>
    <property type="match status" value="1"/>
</dbReference>
<feature type="domain" description="DUF4988" evidence="3">
    <location>
        <begin position="29"/>
        <end position="192"/>
    </location>
</feature>
<dbReference type="AlphaFoldDB" id="B5CUJ3"/>
<keyword evidence="2" id="KW-0732">Signal</keyword>
<dbReference type="eggNOG" id="COG4886">
    <property type="taxonomic scope" value="Bacteria"/>
</dbReference>
<evidence type="ECO:0000256" key="1">
    <source>
        <dbReference type="SAM" id="Coils"/>
    </source>
</evidence>
<keyword evidence="1" id="KW-0175">Coiled coil</keyword>
<dbReference type="Proteomes" id="UP000003452">
    <property type="component" value="Unassembled WGS sequence"/>
</dbReference>
<proteinExistence type="predicted"/>
<evidence type="ECO:0000313" key="4">
    <source>
        <dbReference type="EMBL" id="EDY97168.1"/>
    </source>
</evidence>
<dbReference type="HOGENOM" id="CLU_027189_0_0_10"/>
<feature type="coiled-coil region" evidence="1">
    <location>
        <begin position="26"/>
        <end position="53"/>
    </location>
</feature>
<reference evidence="4 5" key="1">
    <citation type="submission" date="2008-08" db="EMBL/GenBank/DDBJ databases">
        <title>Draft genome sequence of Bacteroides plebeius (DSM 17135).</title>
        <authorList>
            <person name="Sudarsanam P."/>
            <person name="Ley R."/>
            <person name="Guruge J."/>
            <person name="Turnbaugh P.J."/>
            <person name="Mahowald M."/>
            <person name="Liep D."/>
            <person name="Gordon J."/>
        </authorList>
    </citation>
    <scope>NUCLEOTIDE SEQUENCE [LARGE SCALE GENOMIC DNA]</scope>
    <source>
        <strain evidence="5">DSM 17135 / JCM 12973 / M2</strain>
    </source>
</reference>
<accession>B5CUJ3</accession>
<feature type="chain" id="PRO_5002830530" description="DUF4988 domain-containing protein" evidence="2">
    <location>
        <begin position="23"/>
        <end position="654"/>
    </location>
</feature>
<dbReference type="EMBL" id="ABQC02000003">
    <property type="protein sequence ID" value="EDY97168.1"/>
    <property type="molecule type" value="Genomic_DNA"/>
</dbReference>
<dbReference type="InterPro" id="IPR032149">
    <property type="entry name" value="DUF4988"/>
</dbReference>
<protein>
    <recommendedName>
        <fullName evidence="3">DUF4988 domain-containing protein</fullName>
    </recommendedName>
</protein>
<reference evidence="4 5" key="2">
    <citation type="submission" date="2008-08" db="EMBL/GenBank/DDBJ databases">
        <authorList>
            <person name="Fulton L."/>
            <person name="Clifton S."/>
            <person name="Fulton B."/>
            <person name="Xu J."/>
            <person name="Minx P."/>
            <person name="Pepin K.H."/>
            <person name="Johnson M."/>
            <person name="Thiruvilangam P."/>
            <person name="Bhonagiri V."/>
            <person name="Nash W.E."/>
            <person name="Mardis E.R."/>
            <person name="Wilson R.K."/>
        </authorList>
    </citation>
    <scope>NUCLEOTIDE SEQUENCE [LARGE SCALE GENOMIC DNA]</scope>
    <source>
        <strain evidence="5">DSM 17135 / JCM 12973 / M2</strain>
    </source>
</reference>
<dbReference type="PROSITE" id="PS51257">
    <property type="entry name" value="PROKAR_LIPOPROTEIN"/>
    <property type="match status" value="1"/>
</dbReference>
<evidence type="ECO:0000259" key="3">
    <source>
        <dbReference type="Pfam" id="PF16378"/>
    </source>
</evidence>